<organism evidence="7 8">
    <name type="scientific">Epidermidibacterium keratini</name>
    <dbReference type="NCBI Taxonomy" id="1891644"/>
    <lineage>
        <taxon>Bacteria</taxon>
        <taxon>Bacillati</taxon>
        <taxon>Actinomycetota</taxon>
        <taxon>Actinomycetes</taxon>
        <taxon>Sporichthyales</taxon>
        <taxon>Sporichthyaceae</taxon>
        <taxon>Epidermidibacterium</taxon>
    </lineage>
</organism>
<evidence type="ECO:0000256" key="2">
    <source>
        <dbReference type="ARBA" id="ARBA00022448"/>
    </source>
</evidence>
<evidence type="ECO:0000256" key="1">
    <source>
        <dbReference type="ARBA" id="ARBA00005417"/>
    </source>
</evidence>
<dbReference type="PROSITE" id="PS50893">
    <property type="entry name" value="ABC_TRANSPORTER_2"/>
    <property type="match status" value="1"/>
</dbReference>
<name>A0A7L4YJP9_9ACTN</name>
<evidence type="ECO:0000256" key="5">
    <source>
        <dbReference type="SAM" id="MobiDB-lite"/>
    </source>
</evidence>
<feature type="compositionally biased region" description="Basic and acidic residues" evidence="5">
    <location>
        <begin position="254"/>
        <end position="264"/>
    </location>
</feature>
<accession>A0A7L4YJP9</accession>
<dbReference type="OrthoDB" id="5296765at2"/>
<dbReference type="GO" id="GO:0005524">
    <property type="term" value="F:ATP binding"/>
    <property type="evidence" value="ECO:0007669"/>
    <property type="project" value="UniProtKB-KW"/>
</dbReference>
<dbReference type="SMART" id="SM00382">
    <property type="entry name" value="AAA"/>
    <property type="match status" value="1"/>
</dbReference>
<keyword evidence="2" id="KW-0813">Transport</keyword>
<reference evidence="7 8" key="1">
    <citation type="journal article" date="2018" name="Int. J. Syst. Evol. Microbiol.">
        <title>Epidermidibacterium keratini gen. nov., sp. nov., a member of the family Sporichthyaceae, isolated from keratin epidermis.</title>
        <authorList>
            <person name="Lee D.G."/>
            <person name="Trujillo M.E."/>
            <person name="Kang S."/>
            <person name="Nam J.J."/>
            <person name="Kim Y.J."/>
        </authorList>
    </citation>
    <scope>NUCLEOTIDE SEQUENCE [LARGE SCALE GENOMIC DNA]</scope>
    <source>
        <strain evidence="7 8">EPI-7</strain>
    </source>
</reference>
<dbReference type="Proteomes" id="UP000463857">
    <property type="component" value="Chromosome"/>
</dbReference>
<dbReference type="InterPro" id="IPR027417">
    <property type="entry name" value="P-loop_NTPase"/>
</dbReference>
<dbReference type="InterPro" id="IPR003439">
    <property type="entry name" value="ABC_transporter-like_ATP-bd"/>
</dbReference>
<proteinExistence type="inferred from homology"/>
<feature type="domain" description="ABC transporter" evidence="6">
    <location>
        <begin position="13"/>
        <end position="245"/>
    </location>
</feature>
<dbReference type="Gene3D" id="3.40.50.300">
    <property type="entry name" value="P-loop containing nucleotide triphosphate hydrolases"/>
    <property type="match status" value="1"/>
</dbReference>
<dbReference type="InParanoid" id="A0A7L4YJP9"/>
<evidence type="ECO:0000256" key="3">
    <source>
        <dbReference type="ARBA" id="ARBA00022741"/>
    </source>
</evidence>
<dbReference type="AlphaFoldDB" id="A0A7L4YJP9"/>
<dbReference type="InterPro" id="IPR050153">
    <property type="entry name" value="Metal_Ion_Import_ABC"/>
</dbReference>
<dbReference type="Pfam" id="PF00005">
    <property type="entry name" value="ABC_tran"/>
    <property type="match status" value="1"/>
</dbReference>
<keyword evidence="4 7" id="KW-0067">ATP-binding</keyword>
<gene>
    <name evidence="7" type="ORF">EK0264_02810</name>
</gene>
<evidence type="ECO:0000256" key="4">
    <source>
        <dbReference type="ARBA" id="ARBA00022840"/>
    </source>
</evidence>
<dbReference type="EMBL" id="CP047156">
    <property type="protein sequence ID" value="QHB99321.1"/>
    <property type="molecule type" value="Genomic_DNA"/>
</dbReference>
<evidence type="ECO:0000259" key="6">
    <source>
        <dbReference type="PROSITE" id="PS50893"/>
    </source>
</evidence>
<keyword evidence="3" id="KW-0547">Nucleotide-binding</keyword>
<protein>
    <submittedName>
        <fullName evidence="7">ATP-binding cassette domain-containing protein</fullName>
    </submittedName>
</protein>
<dbReference type="SUPFAM" id="SSF52540">
    <property type="entry name" value="P-loop containing nucleoside triphosphate hydrolases"/>
    <property type="match status" value="1"/>
</dbReference>
<dbReference type="InterPro" id="IPR003593">
    <property type="entry name" value="AAA+_ATPase"/>
</dbReference>
<dbReference type="GO" id="GO:0016887">
    <property type="term" value="F:ATP hydrolysis activity"/>
    <property type="evidence" value="ECO:0007669"/>
    <property type="project" value="InterPro"/>
</dbReference>
<feature type="region of interest" description="Disordered" evidence="5">
    <location>
        <begin position="251"/>
        <end position="284"/>
    </location>
</feature>
<evidence type="ECO:0000313" key="7">
    <source>
        <dbReference type="EMBL" id="QHB99321.1"/>
    </source>
</evidence>
<comment type="similarity">
    <text evidence="1">Belongs to the ABC transporter superfamily.</text>
</comment>
<dbReference type="PANTHER" id="PTHR42734:SF5">
    <property type="entry name" value="IRON TRANSPORT SYSTEM ATP-BINDING PROTEIN HI_0361-RELATED"/>
    <property type="match status" value="1"/>
</dbReference>
<dbReference type="RefSeq" id="WP_159542680.1">
    <property type="nucleotide sequence ID" value="NZ_CP047156.1"/>
</dbReference>
<keyword evidence="8" id="KW-1185">Reference proteome</keyword>
<dbReference type="PANTHER" id="PTHR42734">
    <property type="entry name" value="METAL TRANSPORT SYSTEM ATP-BINDING PROTEIN TM_0124-RELATED"/>
    <property type="match status" value="1"/>
</dbReference>
<evidence type="ECO:0000313" key="8">
    <source>
        <dbReference type="Proteomes" id="UP000463857"/>
    </source>
</evidence>
<dbReference type="KEGG" id="eke:EK0264_02810"/>
<sequence length="284" mass="30115">MPASHHDPTPIVVQTDDLHVHIGGQAVLCGVSLQVHRGDVLAVIGPNGSGKSTLIKAMVGLYRPSSGTVRLIDPDTGRRLPRGRLGYVPQRVAVGGSLPATVREIVASGLPTGIFSRAVRHSQAAIADALQTVGLSELADRPVTALSGGQQQRTLIARALVRDPELLVMDEPLAGVDLSQQEAFAGIIERLRTDGRTVVLVLHEFGPLAPVITRVVALADGRVEYDAGPERAPEHCDDHPVPSTPFGMALPSAPHDHVHPHDDAAPTDVPWTSSDVRIEGPTRR</sequence>